<feature type="compositionally biased region" description="Basic and acidic residues" evidence="1">
    <location>
        <begin position="83"/>
        <end position="107"/>
    </location>
</feature>
<reference evidence="3" key="3">
    <citation type="submission" date="2019-04" db="EMBL/GenBank/DDBJ databases">
        <authorList>
            <person name="Howe K."/>
            <person name="Paulini M."/>
            <person name="Williams G."/>
        </authorList>
    </citation>
    <scope>NUCLEOTIDE SEQUENCE [LARGE SCALE GENOMIC DNA]</scope>
    <source>
        <strain evidence="3">FR3</strain>
    </source>
</reference>
<dbReference type="WormBase" id="Bm9668">
    <property type="protein sequence ID" value="BM19115"/>
    <property type="gene ID" value="WBGene00229929"/>
</dbReference>
<protein>
    <submittedName>
        <fullName evidence="2 5">Bm9668</fullName>
    </submittedName>
</protein>
<feature type="region of interest" description="Disordered" evidence="1">
    <location>
        <begin position="1"/>
        <end position="21"/>
    </location>
</feature>
<dbReference type="OrthoDB" id="5852434at2759"/>
<evidence type="ECO:0000313" key="2">
    <source>
        <dbReference type="EMBL" id="CDP95048.1"/>
    </source>
</evidence>
<dbReference type="Proteomes" id="UP000006672">
    <property type="component" value="Unassembled WGS sequence"/>
</dbReference>
<dbReference type="EMBL" id="LN856931">
    <property type="protein sequence ID" value="CDP95048.1"/>
    <property type="molecule type" value="Genomic_DNA"/>
</dbReference>
<evidence type="ECO:0000256" key="1">
    <source>
        <dbReference type="SAM" id="MobiDB-lite"/>
    </source>
</evidence>
<proteinExistence type="predicted"/>
<dbReference type="OMA" id="NEAGHRD"/>
<dbReference type="AlphaFoldDB" id="A0A0J9XTA9"/>
<name>A0A0J9XTA9_BRUMA</name>
<reference evidence="2 4" key="1">
    <citation type="journal article" date="2007" name="Science">
        <title>Draft genome of the filarial nematode parasite Brugia malayi.</title>
        <authorList>
            <person name="Ghedin E."/>
            <person name="Wang S."/>
            <person name="Spiro D."/>
            <person name="Caler E."/>
            <person name="Zhao Q."/>
            <person name="Crabtree J."/>
            <person name="Allen J.E."/>
            <person name="Delcher A.L."/>
            <person name="Guiliano D.B."/>
            <person name="Miranda-Saavedra D."/>
            <person name="Angiuoli S.V."/>
            <person name="Creasy T."/>
            <person name="Amedeo P."/>
            <person name="Haas B."/>
            <person name="El-Sayed N.M."/>
            <person name="Wortman J.R."/>
            <person name="Feldblyum T."/>
            <person name="Tallon L."/>
            <person name="Schatz M."/>
            <person name="Shumway M."/>
            <person name="Koo H."/>
            <person name="Salzberg S.L."/>
            <person name="Schobel S."/>
            <person name="Pertea M."/>
            <person name="Pop M."/>
            <person name="White O."/>
            <person name="Barton G.J."/>
            <person name="Carlow C.K."/>
            <person name="Crawford M.J."/>
            <person name="Daub J."/>
            <person name="Dimmic M.W."/>
            <person name="Estes C.F."/>
            <person name="Foster J.M."/>
            <person name="Ganatra M."/>
            <person name="Gregory W.F."/>
            <person name="Johnson N.M."/>
            <person name="Jin J."/>
            <person name="Komuniecki R."/>
            <person name="Korf I."/>
            <person name="Kumar S."/>
            <person name="Laney S."/>
            <person name="Li B.W."/>
            <person name="Li W."/>
            <person name="Lindblom T.H."/>
            <person name="Lustigman S."/>
            <person name="Ma D."/>
            <person name="Maina C.V."/>
            <person name="Martin D.M."/>
            <person name="McCarter J.P."/>
            <person name="McReynolds L."/>
            <person name="Mitreva M."/>
            <person name="Nutman T.B."/>
            <person name="Parkinson J."/>
            <person name="Peregrin-Alvarez J.M."/>
            <person name="Poole C."/>
            <person name="Ren Q."/>
            <person name="Saunders L."/>
            <person name="Sluder A.E."/>
            <person name="Smith K."/>
            <person name="Stanke M."/>
            <person name="Unnasch T.R."/>
            <person name="Ware J."/>
            <person name="Wei A.D."/>
            <person name="Weil G."/>
            <person name="Williams D.J."/>
            <person name="Zhang Y."/>
            <person name="Williams S.A."/>
            <person name="Fraser-Liggett C."/>
            <person name="Slatko B."/>
            <person name="Blaxter M.L."/>
            <person name="Scott A.L."/>
        </authorList>
    </citation>
    <scope>NUCLEOTIDE SEQUENCE</scope>
    <source>
        <strain evidence="2 4">FR3</strain>
    </source>
</reference>
<reference evidence="5" key="4">
    <citation type="submission" date="2019-12" db="UniProtKB">
        <authorList>
            <consortium name="WormBaseParasite"/>
        </authorList>
    </citation>
    <scope>IDENTIFICATION</scope>
</reference>
<feature type="compositionally biased region" description="Low complexity" evidence="1">
    <location>
        <begin position="1"/>
        <end position="18"/>
    </location>
</feature>
<dbReference type="CTD" id="6102393"/>
<organism evidence="2">
    <name type="scientific">Brugia malayi</name>
    <name type="common">Filarial nematode worm</name>
    <dbReference type="NCBI Taxonomy" id="6279"/>
    <lineage>
        <taxon>Eukaryota</taxon>
        <taxon>Metazoa</taxon>
        <taxon>Ecdysozoa</taxon>
        <taxon>Nematoda</taxon>
        <taxon>Chromadorea</taxon>
        <taxon>Rhabditida</taxon>
        <taxon>Spirurina</taxon>
        <taxon>Spiruromorpha</taxon>
        <taxon>Filarioidea</taxon>
        <taxon>Onchocercidae</taxon>
        <taxon>Brugia</taxon>
    </lineage>
</organism>
<evidence type="ECO:0000313" key="5">
    <source>
        <dbReference type="WBParaSite" id="Bm9668.1"/>
    </source>
</evidence>
<evidence type="ECO:0000313" key="4">
    <source>
        <dbReference type="Proteomes" id="UP000006672"/>
    </source>
</evidence>
<feature type="compositionally biased region" description="Basic and acidic residues" evidence="1">
    <location>
        <begin position="57"/>
        <end position="73"/>
    </location>
</feature>
<dbReference type="GeneID" id="6102393"/>
<accession>A0A4E9EUY3</accession>
<dbReference type="EMBL" id="CAAKNF010000196">
    <property type="protein sequence ID" value="VIO87159.1"/>
    <property type="molecule type" value="Genomic_DNA"/>
</dbReference>
<dbReference type="KEGG" id="bmy:BM_BM9668"/>
<feature type="region of interest" description="Disordered" evidence="1">
    <location>
        <begin position="37"/>
        <end position="112"/>
    </location>
</feature>
<accession>A0A0J9XTA9</accession>
<gene>
    <name evidence="2 5 6" type="ORF">Bm9668</name>
    <name evidence="3" type="ORF">BM_BM9668</name>
    <name evidence="2" type="ORF">BM_Bm9668</name>
</gene>
<dbReference type="RefSeq" id="XP_001898959.1">
    <property type="nucleotide sequence ID" value="XM_001898924.2"/>
</dbReference>
<reference evidence="2" key="2">
    <citation type="submission" date="2012-12" db="EMBL/GenBank/DDBJ databases">
        <authorList>
            <person name="Gao Y.W."/>
            <person name="Fan S.T."/>
            <person name="Sun H.T."/>
            <person name="Wang Z."/>
            <person name="Gao X.L."/>
            <person name="Li Y.G."/>
            <person name="Wang T.C."/>
            <person name="Zhang K."/>
            <person name="Xu W.W."/>
            <person name="Yu Z.J."/>
            <person name="Xia X.Z."/>
        </authorList>
    </citation>
    <scope>NUCLEOTIDE SEQUENCE</scope>
    <source>
        <strain evidence="2">FR3</strain>
    </source>
</reference>
<evidence type="ECO:0000313" key="6">
    <source>
        <dbReference type="WormBase" id="Bm9668"/>
    </source>
</evidence>
<dbReference type="WBParaSite" id="Bm9668.1">
    <property type="protein sequence ID" value="Bm9668.1"/>
    <property type="gene ID" value="WBGene00229929"/>
</dbReference>
<evidence type="ECO:0000313" key="3">
    <source>
        <dbReference type="EMBL" id="VIO87159.1"/>
    </source>
</evidence>
<feature type="compositionally biased region" description="Basic and acidic residues" evidence="1">
    <location>
        <begin position="39"/>
        <end position="49"/>
    </location>
</feature>
<sequence>MSTENSNARNSPNSNPSSGDFLIEISVPVCINIPASNEEETRNSGKDSENLLVRDANPVKEQKNNEAGHRDTECNAIAMNDASKIDIPPRGRSLKKENPTTRRDRENSPPLLMRSAKGTVVHKRFMISRRKPTPHPTLYRIQQGFDE</sequence>
<keyword evidence="4" id="KW-1185">Reference proteome</keyword>